<dbReference type="EMBL" id="PQFF01000224">
    <property type="protein sequence ID" value="RHZ72492.1"/>
    <property type="molecule type" value="Genomic_DNA"/>
</dbReference>
<dbReference type="OrthoDB" id="2449845at2759"/>
<dbReference type="InterPro" id="IPR007527">
    <property type="entry name" value="Znf_SWIM"/>
</dbReference>
<keyword evidence="1" id="KW-0863">Zinc-finger</keyword>
<reference evidence="3 4" key="1">
    <citation type="submission" date="2018-08" db="EMBL/GenBank/DDBJ databases">
        <title>Genome and evolution of the arbuscular mycorrhizal fungus Diversispora epigaea (formerly Glomus versiforme) and its bacterial endosymbionts.</title>
        <authorList>
            <person name="Sun X."/>
            <person name="Fei Z."/>
            <person name="Harrison M."/>
        </authorList>
    </citation>
    <scope>NUCLEOTIDE SEQUENCE [LARGE SCALE GENOMIC DNA]</scope>
    <source>
        <strain evidence="3 4">IT104</strain>
    </source>
</reference>
<keyword evidence="1" id="KW-0479">Metal-binding</keyword>
<protein>
    <recommendedName>
        <fullName evidence="2">SWIM-type domain-containing protein</fullName>
    </recommendedName>
</protein>
<evidence type="ECO:0000313" key="4">
    <source>
        <dbReference type="Proteomes" id="UP000266861"/>
    </source>
</evidence>
<evidence type="ECO:0000259" key="2">
    <source>
        <dbReference type="PROSITE" id="PS50966"/>
    </source>
</evidence>
<feature type="domain" description="SWIM-type" evidence="2">
    <location>
        <begin position="200"/>
        <end position="234"/>
    </location>
</feature>
<dbReference type="Proteomes" id="UP000266861">
    <property type="component" value="Unassembled WGS sequence"/>
</dbReference>
<organism evidence="3 4">
    <name type="scientific">Diversispora epigaea</name>
    <dbReference type="NCBI Taxonomy" id="1348612"/>
    <lineage>
        <taxon>Eukaryota</taxon>
        <taxon>Fungi</taxon>
        <taxon>Fungi incertae sedis</taxon>
        <taxon>Mucoromycota</taxon>
        <taxon>Glomeromycotina</taxon>
        <taxon>Glomeromycetes</taxon>
        <taxon>Diversisporales</taxon>
        <taxon>Diversisporaceae</taxon>
        <taxon>Diversispora</taxon>
    </lineage>
</organism>
<name>A0A397IC51_9GLOM</name>
<proteinExistence type="predicted"/>
<accession>A0A397IC51</accession>
<evidence type="ECO:0000256" key="1">
    <source>
        <dbReference type="PROSITE-ProRule" id="PRU00325"/>
    </source>
</evidence>
<dbReference type="PROSITE" id="PS50966">
    <property type="entry name" value="ZF_SWIM"/>
    <property type="match status" value="1"/>
</dbReference>
<keyword evidence="4" id="KW-1185">Reference proteome</keyword>
<comment type="caution">
    <text evidence="3">The sequence shown here is derived from an EMBL/GenBank/DDBJ whole genome shotgun (WGS) entry which is preliminary data.</text>
</comment>
<dbReference type="AlphaFoldDB" id="A0A397IC51"/>
<sequence length="400" mass="47571">MRISYRDEDINNSDEENKLELYNAEKYLNNYLRIKRFSIRQKRIEISTENGTKVLRKITWEYNCNRTRLVATAFLEDETEEIVFTDSDPAMSNKNLREKYSSISDYINRQLDPLKTKWAICYTHSQFTAEIQQLLDNEAKYIRTIHVPKIDFRFLRQMQKCFYYDTFILDIMQWETNIKAYNEDNYNKGTREDNYKVAKYVILISDRFHRCTCNLLITHGYPCRHFYKILRLSPNVKWHIRLISSRWYKDEKIIFDTNDINIINQHSPISLCNIRDSEIINHENNFSLEYIKKVRGSEVFTPKLQKLNNNRVKYKHAYGMMRKVIDLALATNSYEELIGMCQDFLNNKQEILASQNLVKESISNKELNITGIANPIITVRKKRPIGRAKNARGLASNFIN</sequence>
<gene>
    <name evidence="3" type="ORF">Glove_242g174</name>
</gene>
<keyword evidence="1" id="KW-0862">Zinc</keyword>
<dbReference type="GO" id="GO:0008270">
    <property type="term" value="F:zinc ion binding"/>
    <property type="evidence" value="ECO:0007669"/>
    <property type="project" value="UniProtKB-KW"/>
</dbReference>
<evidence type="ECO:0000313" key="3">
    <source>
        <dbReference type="EMBL" id="RHZ72492.1"/>
    </source>
</evidence>